<feature type="domain" description="EAL" evidence="2">
    <location>
        <begin position="301"/>
        <end position="548"/>
    </location>
</feature>
<dbReference type="InterPro" id="IPR035919">
    <property type="entry name" value="EAL_sf"/>
</dbReference>
<gene>
    <name evidence="3" type="ORF">Thi970DRAFT_03093</name>
</gene>
<dbReference type="PANTHER" id="PTHR33121:SF23">
    <property type="entry name" value="CYCLIC DI-GMP PHOSPHODIESTERASE PDEB"/>
    <property type="match status" value="1"/>
</dbReference>
<feature type="compositionally biased region" description="Pro residues" evidence="1">
    <location>
        <begin position="237"/>
        <end position="246"/>
    </location>
</feature>
<feature type="region of interest" description="Disordered" evidence="1">
    <location>
        <begin position="202"/>
        <end position="299"/>
    </location>
</feature>
<evidence type="ECO:0000313" key="3">
    <source>
        <dbReference type="EMBL" id="EIC19514.1"/>
    </source>
</evidence>
<dbReference type="STRING" id="631362.Thi970DRAFT_03093"/>
<dbReference type="RefSeq" id="WP_009149882.1">
    <property type="nucleotide sequence ID" value="NZ_CP121471.1"/>
</dbReference>
<sequence>MANPANHFQLLILAAKAADAEAVLATLKRGQLPVRGAFSMNPKSLVRASHADLILACIGETVSAQEIATAYAEIDQRIPLIVIAPPGEQDGNALHLLRAGANGLLTPGDETALTRSVRREWKLWTASQQAKALYARLKRSERHLQALLKAGSEGLQSSQRLDPQAVMRSLTGDADGDGTPQGSLMDLLSPEYREALGPLLAGQSDEQPADQEKPSAEPTAEKSTEPALDLTLKPSGEQPPPEPPPTNKQAQEEPLALQASSEPDAIRPAADLPPLTLATSEEPLPDLSDQPQALSGRPLSDDELIEQIDRALEKDAFKLAYQPIISLRGDSQERYSVLLRLLDDNRSFRAADDLLEPAARSGRMPDVDRWVIAHALRELSARRQAGHRAHFLLSLSAALLQDPDLLLWICDQLRQNSIRGNWVSFQIHEQDVRTLGDSAHALASGLGQVKSKVVVSSFGRNPDSELLLNDFPLDFVRLAPALTDNLSADQLKSGHVTHLLSAAQSRGIRSIAGCIEDERTLAAIWRAGADYVQGKVLGRPSSVFDLNN</sequence>
<accession>H8Z5G8</accession>
<dbReference type="InterPro" id="IPR001633">
    <property type="entry name" value="EAL_dom"/>
</dbReference>
<dbReference type="CDD" id="cd01948">
    <property type="entry name" value="EAL"/>
    <property type="match status" value="1"/>
</dbReference>
<dbReference type="InterPro" id="IPR050706">
    <property type="entry name" value="Cyclic-di-GMP_PDE-like"/>
</dbReference>
<organism evidence="3 4">
    <name type="scientific">Thiorhodovibrio frisius</name>
    <dbReference type="NCBI Taxonomy" id="631362"/>
    <lineage>
        <taxon>Bacteria</taxon>
        <taxon>Pseudomonadati</taxon>
        <taxon>Pseudomonadota</taxon>
        <taxon>Gammaproteobacteria</taxon>
        <taxon>Chromatiales</taxon>
        <taxon>Chromatiaceae</taxon>
        <taxon>Thiorhodovibrio</taxon>
    </lineage>
</organism>
<dbReference type="AlphaFoldDB" id="H8Z5G8"/>
<dbReference type="GO" id="GO:0071111">
    <property type="term" value="F:cyclic-guanylate-specific phosphodiesterase activity"/>
    <property type="evidence" value="ECO:0007669"/>
    <property type="project" value="InterPro"/>
</dbReference>
<dbReference type="OrthoDB" id="7052318at2"/>
<evidence type="ECO:0000256" key="1">
    <source>
        <dbReference type="SAM" id="MobiDB-lite"/>
    </source>
</evidence>
<evidence type="ECO:0000313" key="4">
    <source>
        <dbReference type="Proteomes" id="UP000002964"/>
    </source>
</evidence>
<evidence type="ECO:0000259" key="2">
    <source>
        <dbReference type="PROSITE" id="PS50883"/>
    </source>
</evidence>
<dbReference type="PANTHER" id="PTHR33121">
    <property type="entry name" value="CYCLIC DI-GMP PHOSPHODIESTERASE PDEF"/>
    <property type="match status" value="1"/>
</dbReference>
<dbReference type="SUPFAM" id="SSF141868">
    <property type="entry name" value="EAL domain-like"/>
    <property type="match status" value="1"/>
</dbReference>
<dbReference type="Gene3D" id="3.20.20.450">
    <property type="entry name" value="EAL domain"/>
    <property type="match status" value="1"/>
</dbReference>
<dbReference type="eggNOG" id="COG3706">
    <property type="taxonomic scope" value="Bacteria"/>
</dbReference>
<dbReference type="eggNOG" id="COG2200">
    <property type="taxonomic scope" value="Bacteria"/>
</dbReference>
<proteinExistence type="predicted"/>
<reference evidence="3 4" key="2">
    <citation type="submission" date="2011-11" db="EMBL/GenBank/DDBJ databases">
        <authorList>
            <consortium name="US DOE Joint Genome Institute"/>
            <person name="Lucas S."/>
            <person name="Han J."/>
            <person name="Lapidus A."/>
            <person name="Cheng J.-F."/>
            <person name="Goodwin L."/>
            <person name="Pitluck S."/>
            <person name="Peters L."/>
            <person name="Ovchinnikova G."/>
            <person name="Zhang X."/>
            <person name="Detter J.C."/>
            <person name="Han C."/>
            <person name="Tapia R."/>
            <person name="Land M."/>
            <person name="Hauser L."/>
            <person name="Kyrpides N."/>
            <person name="Ivanova N."/>
            <person name="Pagani I."/>
            <person name="Vogl K."/>
            <person name="Liu Z."/>
            <person name="Overmann J."/>
            <person name="Frigaard N.-U."/>
            <person name="Bryant D."/>
            <person name="Woyke T."/>
        </authorList>
    </citation>
    <scope>NUCLEOTIDE SEQUENCE [LARGE SCALE GENOMIC DNA]</scope>
    <source>
        <strain evidence="3 4">970</strain>
    </source>
</reference>
<dbReference type="Proteomes" id="UP000002964">
    <property type="component" value="Unassembled WGS sequence"/>
</dbReference>
<dbReference type="EMBL" id="JH603170">
    <property type="protein sequence ID" value="EIC19514.1"/>
    <property type="molecule type" value="Genomic_DNA"/>
</dbReference>
<protein>
    <submittedName>
        <fullName evidence="3">EAL domain-containing protein</fullName>
    </submittedName>
</protein>
<keyword evidence="4" id="KW-1185">Reference proteome</keyword>
<dbReference type="PROSITE" id="PS50883">
    <property type="entry name" value="EAL"/>
    <property type="match status" value="1"/>
</dbReference>
<dbReference type="SMART" id="SM00052">
    <property type="entry name" value="EAL"/>
    <property type="match status" value="1"/>
</dbReference>
<reference evidence="4" key="1">
    <citation type="submission" date="2011-06" db="EMBL/GenBank/DDBJ databases">
        <authorList>
            <consortium name="US DOE Joint Genome Institute (JGI-PGF)"/>
            <person name="Lucas S."/>
            <person name="Han J."/>
            <person name="Lapidus A."/>
            <person name="Cheng J.-F."/>
            <person name="Goodwin L."/>
            <person name="Pitluck S."/>
            <person name="Peters L."/>
            <person name="Land M.L."/>
            <person name="Hauser L."/>
            <person name="Vogl K."/>
            <person name="Liu Z."/>
            <person name="Overmann J."/>
            <person name="Frigaard N.-U."/>
            <person name="Bryant D.A."/>
            <person name="Woyke T.J."/>
        </authorList>
    </citation>
    <scope>NUCLEOTIDE SEQUENCE [LARGE SCALE GENOMIC DNA]</scope>
    <source>
        <strain evidence="4">970</strain>
    </source>
</reference>
<feature type="compositionally biased region" description="Basic and acidic residues" evidence="1">
    <location>
        <begin position="210"/>
        <end position="224"/>
    </location>
</feature>
<dbReference type="Pfam" id="PF00563">
    <property type="entry name" value="EAL"/>
    <property type="match status" value="1"/>
</dbReference>
<dbReference type="HOGENOM" id="CLU_496891_0_0_6"/>
<name>H8Z5G8_9GAMM</name>